<dbReference type="Proteomes" id="UP000184315">
    <property type="component" value="Unassembled WGS sequence"/>
</dbReference>
<keyword evidence="2" id="KW-1185">Reference proteome</keyword>
<name>A0A1J1LL89_9CYAN</name>
<accession>A0A1J1LL89</accession>
<evidence type="ECO:0000313" key="2">
    <source>
        <dbReference type="Proteomes" id="UP000184315"/>
    </source>
</evidence>
<sequence>MVLSEVLLNLMSNQILMISNFLAWLYGEDALLKSPAGIPYPVTVKPCILDNPEAVLQELTEDTRQFPSSSPLLEEMKQKNQHLWNGRTYVFLELDAASAYPRLRCAEGYYFDMVNTCMVLEQELTRTISQTPELDFATLYERMPLRRALHQNQTGEAALQDVWTGAHRSATVAISCLFAAYDGKSYRYYVSRRSAQVADGAGLYHIIPSMVFQPTNSDKQPQDSFNITNTILREVAEELFNRPENSSTDYPEILALRELLQTGGAELVVTGVAMDLLSLRPEILATLVIHHETWLQQYQHQIRFSRDEYITDAEAQKNYQNLEDDSILQPGGEFAPENCAVVGAACLIVGLPVARQLGKSYCE</sequence>
<gene>
    <name evidence="1" type="ORF">PL9214430349</name>
</gene>
<dbReference type="STRING" id="671072.PL9214430349"/>
<organism evidence="1 2">
    <name type="scientific">Planktothrix tepida PCC 9214</name>
    <dbReference type="NCBI Taxonomy" id="671072"/>
    <lineage>
        <taxon>Bacteria</taxon>
        <taxon>Bacillati</taxon>
        <taxon>Cyanobacteriota</taxon>
        <taxon>Cyanophyceae</taxon>
        <taxon>Oscillatoriophycideae</taxon>
        <taxon>Oscillatoriales</taxon>
        <taxon>Microcoleaceae</taxon>
        <taxon>Planktothrix</taxon>
    </lineage>
</organism>
<dbReference type="AlphaFoldDB" id="A0A1J1LL89"/>
<protein>
    <submittedName>
        <fullName evidence="1">Uncharacterized protein</fullName>
    </submittedName>
</protein>
<dbReference type="EMBL" id="CZDF01000148">
    <property type="protein sequence ID" value="CUR32377.1"/>
    <property type="molecule type" value="Genomic_DNA"/>
</dbReference>
<reference evidence="2" key="1">
    <citation type="submission" date="2015-10" db="EMBL/GenBank/DDBJ databases">
        <authorList>
            <person name="Regsiter A."/>
            <person name="william w."/>
        </authorList>
    </citation>
    <scope>NUCLEOTIDE SEQUENCE [LARGE SCALE GENOMIC DNA]</scope>
</reference>
<proteinExistence type="predicted"/>
<evidence type="ECO:0000313" key="1">
    <source>
        <dbReference type="EMBL" id="CUR32377.1"/>
    </source>
</evidence>